<dbReference type="GO" id="GO:0046872">
    <property type="term" value="F:metal ion binding"/>
    <property type="evidence" value="ECO:0007669"/>
    <property type="project" value="UniProtKB-KW"/>
</dbReference>
<dbReference type="eggNOG" id="COG0675">
    <property type="taxonomic scope" value="Bacteria"/>
</dbReference>
<evidence type="ECO:0000256" key="1">
    <source>
        <dbReference type="ARBA" id="ARBA00008761"/>
    </source>
</evidence>
<dbReference type="GO" id="GO:0003677">
    <property type="term" value="F:DNA binding"/>
    <property type="evidence" value="ECO:0007669"/>
    <property type="project" value="UniProtKB-KW"/>
</dbReference>
<dbReference type="STRING" id="561180.BIFGAL_03925"/>
<dbReference type="EMBL" id="ABXB03000003">
    <property type="protein sequence ID" value="EFA22885.1"/>
    <property type="molecule type" value="Genomic_DNA"/>
</dbReference>
<keyword evidence="2" id="KW-0815">Transposition</keyword>
<keyword evidence="3" id="KW-0479">Metal-binding</keyword>
<feature type="compositionally biased region" description="Basic residues" evidence="7">
    <location>
        <begin position="354"/>
        <end position="375"/>
    </location>
</feature>
<proteinExistence type="inferred from homology"/>
<dbReference type="Pfam" id="PF01385">
    <property type="entry name" value="OrfB_IS605"/>
    <property type="match status" value="1"/>
</dbReference>
<dbReference type="GO" id="GO:0032196">
    <property type="term" value="P:transposition"/>
    <property type="evidence" value="ECO:0007669"/>
    <property type="project" value="UniProtKB-KW"/>
</dbReference>
<comment type="similarity">
    <text evidence="1">In the C-terminal section; belongs to the transposase 35 family.</text>
</comment>
<feature type="domain" description="Transposase putative helix-turn-helix" evidence="10">
    <location>
        <begin position="104"/>
        <end position="147"/>
    </location>
</feature>
<evidence type="ECO:0000313" key="12">
    <source>
        <dbReference type="Proteomes" id="UP000003656"/>
    </source>
</evidence>
<feature type="compositionally biased region" description="Basic and acidic residues" evidence="7">
    <location>
        <begin position="376"/>
        <end position="391"/>
    </location>
</feature>
<dbReference type="Proteomes" id="UP000003656">
    <property type="component" value="Unassembled WGS sequence"/>
</dbReference>
<dbReference type="NCBIfam" id="NF040570">
    <property type="entry name" value="guided_TnpB"/>
    <property type="match status" value="1"/>
</dbReference>
<evidence type="ECO:0000256" key="7">
    <source>
        <dbReference type="SAM" id="MobiDB-lite"/>
    </source>
</evidence>
<keyword evidence="6" id="KW-0233">DNA recombination</keyword>
<dbReference type="InterPro" id="IPR021027">
    <property type="entry name" value="Transposase_put_HTH"/>
</dbReference>
<dbReference type="InterPro" id="IPR010095">
    <property type="entry name" value="Cas12f1-like_TNB"/>
</dbReference>
<evidence type="ECO:0000256" key="2">
    <source>
        <dbReference type="ARBA" id="ARBA00022578"/>
    </source>
</evidence>
<evidence type="ECO:0000259" key="9">
    <source>
        <dbReference type="Pfam" id="PF07282"/>
    </source>
</evidence>
<feature type="domain" description="Probable transposase IS891/IS1136/IS1341" evidence="8">
    <location>
        <begin position="288"/>
        <end position="411"/>
    </location>
</feature>
<dbReference type="InterPro" id="IPR001959">
    <property type="entry name" value="Transposase"/>
</dbReference>
<evidence type="ECO:0000313" key="11">
    <source>
        <dbReference type="EMBL" id="EFA22885.1"/>
    </source>
</evidence>
<gene>
    <name evidence="11" type="ORF">BIFGAL_03925</name>
</gene>
<evidence type="ECO:0000256" key="5">
    <source>
        <dbReference type="ARBA" id="ARBA00023125"/>
    </source>
</evidence>
<dbReference type="Pfam" id="PF07282">
    <property type="entry name" value="Cas12f1-like_TNB"/>
    <property type="match status" value="1"/>
</dbReference>
<keyword evidence="4" id="KW-0862">Zinc</keyword>
<dbReference type="GO" id="GO:0006310">
    <property type="term" value="P:DNA recombination"/>
    <property type="evidence" value="ECO:0007669"/>
    <property type="project" value="UniProtKB-KW"/>
</dbReference>
<comment type="caution">
    <text evidence="11">The sequence shown here is derived from an EMBL/GenBank/DDBJ whole genome shotgun (WGS) entry which is preliminary data.</text>
</comment>
<sequence>MVGHGFQFEDFAVMLFADVLDDFLEARVYGAGVSRYWRVVEFRVEAGDDLAPVLGAPDDVVVAPVGDVVVVLDGIHVFATAHAYSIQQRNHMRICFMYGILSFMKVRYTYRLRPSKTARRRLMREWGMCRYVWNRMVEESKRRHELNRDEGRLHDEGFGDKTAQRYLTILRNLTCDEHGDRWLREGSVVAQQQTVRDFSKARKKALLDRKNGIAPGKRAGLPRFKSKRDSTATLNYTTRGFSLYDDDGGTRLRLAGGIGIPVVWSRPLPGKPSSVRVSQDTDGHWYASFVVDKPAETPLPETGRAIGIDPGVSTLMTCATIDGNGIVDETGAYDLPHPEYGRKAHLELARLQRRMAKERRPKRQKPSNRYLKNKRRAAEIQRRVQRQRQDTANKWARRIVRDHDNIAMEDFKPKFLAKTTMARKAADGAIASVKHALEWQALKHSRTLRLVNPSDTTKRCAHCGAIAKHRIPLKERTFRCDSCRMSRARDKNSALNMLCRAGFIPDGVDGVNPRWDAVPTGTRPANREIPRL</sequence>
<organism evidence="11 12">
    <name type="scientific">Bifidobacterium gallicum DSM 20093 = LMG 11596</name>
    <dbReference type="NCBI Taxonomy" id="561180"/>
    <lineage>
        <taxon>Bacteria</taxon>
        <taxon>Bacillati</taxon>
        <taxon>Actinomycetota</taxon>
        <taxon>Actinomycetes</taxon>
        <taxon>Bifidobacteriales</taxon>
        <taxon>Bifidobacteriaceae</taxon>
        <taxon>Bifidobacterium</taxon>
    </lineage>
</organism>
<evidence type="ECO:0000259" key="10">
    <source>
        <dbReference type="Pfam" id="PF12323"/>
    </source>
</evidence>
<evidence type="ECO:0000256" key="4">
    <source>
        <dbReference type="ARBA" id="ARBA00022833"/>
    </source>
</evidence>
<dbReference type="AlphaFoldDB" id="D1NVN3"/>
<evidence type="ECO:0000259" key="8">
    <source>
        <dbReference type="Pfam" id="PF01385"/>
    </source>
</evidence>
<evidence type="ECO:0000256" key="6">
    <source>
        <dbReference type="ARBA" id="ARBA00023172"/>
    </source>
</evidence>
<reference evidence="11 12" key="1">
    <citation type="submission" date="2009-11" db="EMBL/GenBank/DDBJ databases">
        <authorList>
            <person name="Weinstock G."/>
            <person name="Sodergren E."/>
            <person name="Clifton S."/>
            <person name="Fulton L."/>
            <person name="Fulton B."/>
            <person name="Courtney L."/>
            <person name="Fronick C."/>
            <person name="Harrison M."/>
            <person name="Strong C."/>
            <person name="Farmer C."/>
            <person name="Delahaunty K."/>
            <person name="Markovic C."/>
            <person name="Hall O."/>
            <person name="Minx P."/>
            <person name="Tomlinson C."/>
            <person name="Mitreva M."/>
            <person name="Nelson J."/>
            <person name="Hou S."/>
            <person name="Wollam A."/>
            <person name="Pepin K.H."/>
            <person name="Johnson M."/>
            <person name="Bhonagiri V."/>
            <person name="Nash W.E."/>
            <person name="Warren W."/>
            <person name="Chinwalla A."/>
            <person name="Mardis E.R."/>
            <person name="Wilson R.K."/>
        </authorList>
    </citation>
    <scope>NUCLEOTIDE SEQUENCE [LARGE SCALE GENOMIC DNA]</scope>
    <source>
        <strain evidence="11 12">DSM 20093</strain>
    </source>
</reference>
<keyword evidence="5" id="KW-0238">DNA-binding</keyword>
<dbReference type="Pfam" id="PF12323">
    <property type="entry name" value="HTH_OrfB_IS605"/>
    <property type="match status" value="1"/>
</dbReference>
<name>D1NVN3_9BIFI</name>
<protein>
    <submittedName>
        <fullName evidence="11">Transposase, IS605 OrfB family</fullName>
    </submittedName>
</protein>
<feature type="domain" description="Cas12f1-like TNB" evidence="9">
    <location>
        <begin position="434"/>
        <end position="497"/>
    </location>
</feature>
<feature type="region of interest" description="Disordered" evidence="7">
    <location>
        <begin position="354"/>
        <end position="392"/>
    </location>
</feature>
<evidence type="ECO:0000256" key="3">
    <source>
        <dbReference type="ARBA" id="ARBA00022723"/>
    </source>
</evidence>
<accession>D1NVN3</accession>